<organism evidence="1 2">
    <name type="scientific">Trametes sanguinea</name>
    <dbReference type="NCBI Taxonomy" id="158606"/>
    <lineage>
        <taxon>Eukaryota</taxon>
        <taxon>Fungi</taxon>
        <taxon>Dikarya</taxon>
        <taxon>Basidiomycota</taxon>
        <taxon>Agaricomycotina</taxon>
        <taxon>Agaricomycetes</taxon>
        <taxon>Polyporales</taxon>
        <taxon>Polyporaceae</taxon>
        <taxon>Trametes</taxon>
    </lineage>
</organism>
<dbReference type="EMBL" id="JANSHE010004441">
    <property type="protein sequence ID" value="KAJ2977532.1"/>
    <property type="molecule type" value="Genomic_DNA"/>
</dbReference>
<name>A0ACC1NE25_9APHY</name>
<evidence type="ECO:0000313" key="1">
    <source>
        <dbReference type="EMBL" id="KAJ2977532.1"/>
    </source>
</evidence>
<gene>
    <name evidence="1" type="ORF">NUW54_g11406</name>
</gene>
<evidence type="ECO:0000313" key="2">
    <source>
        <dbReference type="Proteomes" id="UP001144978"/>
    </source>
</evidence>
<accession>A0ACC1NE25</accession>
<keyword evidence="2" id="KW-1185">Reference proteome</keyword>
<proteinExistence type="predicted"/>
<dbReference type="Proteomes" id="UP001144978">
    <property type="component" value="Unassembled WGS sequence"/>
</dbReference>
<sequence length="215" mass="23208">MAGRRKLKGSVDGRVLSLRPLYLSISSPPSFSVRNQPINPISPYSLRQLRDPCPPNSAPFRTPRPPPDPLGTHPFSNAVPSLDFALPLRQSSTSTVLPPSLAARTSVAPPCIPWPHRFLFLPPRGPQSCRRCASLSSSPSYITIVRPQCCTGVLVVAHIVIPSLAYSFPTARYLAKRICHILNLSSTHGPIGGPHPSVIPSSDRGTPDDTDRSVS</sequence>
<protein>
    <submittedName>
        <fullName evidence="1">Uncharacterized protein</fullName>
    </submittedName>
</protein>
<comment type="caution">
    <text evidence="1">The sequence shown here is derived from an EMBL/GenBank/DDBJ whole genome shotgun (WGS) entry which is preliminary data.</text>
</comment>
<reference evidence="1" key="1">
    <citation type="submission" date="2022-08" db="EMBL/GenBank/DDBJ databases">
        <title>Genome Sequence of Pycnoporus sanguineus.</title>
        <authorList>
            <person name="Buettner E."/>
        </authorList>
    </citation>
    <scope>NUCLEOTIDE SEQUENCE</scope>
    <source>
        <strain evidence="1">CG-C14</strain>
    </source>
</reference>